<evidence type="ECO:0000259" key="8">
    <source>
        <dbReference type="PROSITE" id="PS50110"/>
    </source>
</evidence>
<dbReference type="PROSITE" id="PS50112">
    <property type="entry name" value="PAS"/>
    <property type="match status" value="6"/>
</dbReference>
<evidence type="ECO:0000259" key="7">
    <source>
        <dbReference type="PROSITE" id="PS50109"/>
    </source>
</evidence>
<evidence type="ECO:0000313" key="12">
    <source>
        <dbReference type="Proteomes" id="UP000598971"/>
    </source>
</evidence>
<dbReference type="PRINTS" id="PR00344">
    <property type="entry name" value="BCTRLSENSOR"/>
</dbReference>
<dbReference type="InterPro" id="IPR052162">
    <property type="entry name" value="Sensor_kinase/Photoreceptor"/>
</dbReference>
<dbReference type="SUPFAM" id="SSF52172">
    <property type="entry name" value="CheY-like"/>
    <property type="match status" value="1"/>
</dbReference>
<accession>A0A8J8FE22</accession>
<protein>
    <recommendedName>
        <fullName evidence="2">histidine kinase</fullName>
        <ecNumber evidence="2">2.7.13.3</ecNumber>
    </recommendedName>
</protein>
<dbReference type="SMART" id="SM00086">
    <property type="entry name" value="PAC"/>
    <property type="match status" value="8"/>
</dbReference>
<feature type="domain" description="Response regulatory" evidence="8">
    <location>
        <begin position="6"/>
        <end position="121"/>
    </location>
</feature>
<feature type="domain" description="PAS" evidence="9">
    <location>
        <begin position="1021"/>
        <end position="1093"/>
    </location>
</feature>
<feature type="domain" description="PAS" evidence="9">
    <location>
        <begin position="766"/>
        <end position="836"/>
    </location>
</feature>
<organism evidence="11 12">
    <name type="scientific">Limnovirga soli</name>
    <dbReference type="NCBI Taxonomy" id="2656915"/>
    <lineage>
        <taxon>Bacteria</taxon>
        <taxon>Pseudomonadati</taxon>
        <taxon>Bacteroidota</taxon>
        <taxon>Chitinophagia</taxon>
        <taxon>Chitinophagales</taxon>
        <taxon>Chitinophagaceae</taxon>
        <taxon>Limnovirga</taxon>
    </lineage>
</organism>
<dbReference type="InterPro" id="IPR003594">
    <property type="entry name" value="HATPase_dom"/>
</dbReference>
<proteinExistence type="predicted"/>
<dbReference type="Pfam" id="PF00072">
    <property type="entry name" value="Response_reg"/>
    <property type="match status" value="1"/>
</dbReference>
<dbReference type="Gene3D" id="3.30.450.20">
    <property type="entry name" value="PAS domain"/>
    <property type="match status" value="8"/>
</dbReference>
<dbReference type="Pfam" id="PF13596">
    <property type="entry name" value="PAS_10"/>
    <property type="match status" value="1"/>
</dbReference>
<dbReference type="InterPro" id="IPR011006">
    <property type="entry name" value="CheY-like_superfamily"/>
</dbReference>
<feature type="domain" description="PAC" evidence="10">
    <location>
        <begin position="327"/>
        <end position="379"/>
    </location>
</feature>
<evidence type="ECO:0000256" key="6">
    <source>
        <dbReference type="PROSITE-ProRule" id="PRU00169"/>
    </source>
</evidence>
<dbReference type="SMART" id="SM00091">
    <property type="entry name" value="PAS"/>
    <property type="match status" value="8"/>
</dbReference>
<dbReference type="Gene3D" id="3.40.50.2300">
    <property type="match status" value="1"/>
</dbReference>
<name>A0A8J8FE22_9BACT</name>
<dbReference type="SMART" id="SM00387">
    <property type="entry name" value="HATPase_c"/>
    <property type="match status" value="1"/>
</dbReference>
<dbReference type="Pfam" id="PF08448">
    <property type="entry name" value="PAS_4"/>
    <property type="match status" value="3"/>
</dbReference>
<dbReference type="Gene3D" id="3.30.565.10">
    <property type="entry name" value="Histidine kinase-like ATPase, C-terminal domain"/>
    <property type="match status" value="1"/>
</dbReference>
<dbReference type="Pfam" id="PF08447">
    <property type="entry name" value="PAS_3"/>
    <property type="match status" value="4"/>
</dbReference>
<feature type="domain" description="PAC" evidence="10">
    <location>
        <begin position="462"/>
        <end position="514"/>
    </location>
</feature>
<comment type="caution">
    <text evidence="11">The sequence shown here is derived from an EMBL/GenBank/DDBJ whole genome shotgun (WGS) entry which is preliminary data.</text>
</comment>
<dbReference type="Gene3D" id="1.10.287.130">
    <property type="match status" value="1"/>
</dbReference>
<evidence type="ECO:0000256" key="1">
    <source>
        <dbReference type="ARBA" id="ARBA00000085"/>
    </source>
</evidence>
<evidence type="ECO:0000313" key="11">
    <source>
        <dbReference type="EMBL" id="NNV56233.1"/>
    </source>
</evidence>
<dbReference type="InterPro" id="IPR000700">
    <property type="entry name" value="PAS-assoc_C"/>
</dbReference>
<dbReference type="EMBL" id="WHPF01000008">
    <property type="protein sequence ID" value="NNV56233.1"/>
    <property type="molecule type" value="Genomic_DNA"/>
</dbReference>
<feature type="domain" description="PAS" evidence="9">
    <location>
        <begin position="515"/>
        <end position="569"/>
    </location>
</feature>
<dbReference type="InterPro" id="IPR036097">
    <property type="entry name" value="HisK_dim/P_sf"/>
</dbReference>
<reference evidence="11" key="1">
    <citation type="submission" date="2019-10" db="EMBL/GenBank/DDBJ databases">
        <title>Draft genome sequence of Panacibacter sp. KCS-6.</title>
        <authorList>
            <person name="Yim K.J."/>
        </authorList>
    </citation>
    <scope>NUCLEOTIDE SEQUENCE</scope>
    <source>
        <strain evidence="11">KCS-6</strain>
    </source>
</reference>
<dbReference type="PANTHER" id="PTHR43304">
    <property type="entry name" value="PHYTOCHROME-LIKE PROTEIN CPH1"/>
    <property type="match status" value="1"/>
</dbReference>
<dbReference type="CDD" id="cd00075">
    <property type="entry name" value="HATPase"/>
    <property type="match status" value="1"/>
</dbReference>
<keyword evidence="5" id="KW-0418">Kinase</keyword>
<dbReference type="SUPFAM" id="SSF55785">
    <property type="entry name" value="PYP-like sensor domain (PAS domain)"/>
    <property type="match status" value="8"/>
</dbReference>
<dbReference type="CDD" id="cd00082">
    <property type="entry name" value="HisKA"/>
    <property type="match status" value="1"/>
</dbReference>
<dbReference type="PROSITE" id="PS50110">
    <property type="entry name" value="RESPONSE_REGULATORY"/>
    <property type="match status" value="1"/>
</dbReference>
<evidence type="ECO:0000256" key="5">
    <source>
        <dbReference type="ARBA" id="ARBA00022777"/>
    </source>
</evidence>
<dbReference type="InterPro" id="IPR003661">
    <property type="entry name" value="HisK_dim/P_dom"/>
</dbReference>
<dbReference type="GO" id="GO:0000155">
    <property type="term" value="F:phosphorelay sensor kinase activity"/>
    <property type="evidence" value="ECO:0007669"/>
    <property type="project" value="InterPro"/>
</dbReference>
<dbReference type="InterPro" id="IPR005467">
    <property type="entry name" value="His_kinase_dom"/>
</dbReference>
<gene>
    <name evidence="11" type="ORF">GD597_12240</name>
</gene>
<dbReference type="SMART" id="SM00448">
    <property type="entry name" value="REC"/>
    <property type="match status" value="1"/>
</dbReference>
<dbReference type="InterPro" id="IPR013656">
    <property type="entry name" value="PAS_4"/>
</dbReference>
<feature type="domain" description="PAS" evidence="9">
    <location>
        <begin position="132"/>
        <end position="202"/>
    </location>
</feature>
<dbReference type="Gene3D" id="2.10.70.100">
    <property type="match status" value="1"/>
</dbReference>
<dbReference type="SUPFAM" id="SSF55874">
    <property type="entry name" value="ATPase domain of HSP90 chaperone/DNA topoisomerase II/histidine kinase"/>
    <property type="match status" value="1"/>
</dbReference>
<dbReference type="NCBIfam" id="TIGR00229">
    <property type="entry name" value="sensory_box"/>
    <property type="match status" value="7"/>
</dbReference>
<feature type="domain" description="PAC" evidence="10">
    <location>
        <begin position="1097"/>
        <end position="1149"/>
    </location>
</feature>
<dbReference type="InterPro" id="IPR001610">
    <property type="entry name" value="PAC"/>
</dbReference>
<dbReference type="RefSeq" id="WP_171608176.1">
    <property type="nucleotide sequence ID" value="NZ_WHPF01000008.1"/>
</dbReference>
<dbReference type="CDD" id="cd00130">
    <property type="entry name" value="PAS"/>
    <property type="match status" value="4"/>
</dbReference>
<dbReference type="InterPro" id="IPR036890">
    <property type="entry name" value="HATPase_C_sf"/>
</dbReference>
<dbReference type="Proteomes" id="UP000598971">
    <property type="component" value="Unassembled WGS sequence"/>
</dbReference>
<dbReference type="InterPro" id="IPR000014">
    <property type="entry name" value="PAS"/>
</dbReference>
<dbReference type="InterPro" id="IPR035965">
    <property type="entry name" value="PAS-like_dom_sf"/>
</dbReference>
<dbReference type="SUPFAM" id="SSF47384">
    <property type="entry name" value="Homodimeric domain of signal transducing histidine kinase"/>
    <property type="match status" value="1"/>
</dbReference>
<keyword evidence="4" id="KW-0808">Transferase</keyword>
<dbReference type="PROSITE" id="PS50109">
    <property type="entry name" value="HIS_KIN"/>
    <property type="match status" value="1"/>
</dbReference>
<dbReference type="PROSITE" id="PS50113">
    <property type="entry name" value="PAC"/>
    <property type="match status" value="4"/>
</dbReference>
<feature type="domain" description="PAS" evidence="9">
    <location>
        <begin position="271"/>
        <end position="324"/>
    </location>
</feature>
<feature type="domain" description="Histidine kinase" evidence="7">
    <location>
        <begin position="1167"/>
        <end position="1381"/>
    </location>
</feature>
<dbReference type="InterPro" id="IPR013655">
    <property type="entry name" value="PAS_fold_3"/>
</dbReference>
<evidence type="ECO:0000256" key="2">
    <source>
        <dbReference type="ARBA" id="ARBA00012438"/>
    </source>
</evidence>
<dbReference type="PANTHER" id="PTHR43304:SF1">
    <property type="entry name" value="PAC DOMAIN-CONTAINING PROTEIN"/>
    <property type="match status" value="1"/>
</dbReference>
<evidence type="ECO:0000259" key="9">
    <source>
        <dbReference type="PROSITE" id="PS50112"/>
    </source>
</evidence>
<dbReference type="InterPro" id="IPR004358">
    <property type="entry name" value="Sig_transdc_His_kin-like_C"/>
</dbReference>
<dbReference type="EC" id="2.7.13.3" evidence="2"/>
<sequence length="1382" mass="157353">MKQPLKLLLIEDNESDAALLIRQLEKSNYDVTFTRVESMALFEAAIGEKWDIIISDYRLPGFNGSDILNTLKQVDEDTPFILVSGTVGEEIAVSMMKAGANDYLMKGNLLRLGAVVKRELEDAADRKMRRKTEHDLNTFLNTTIDIIGITNEKGYFLKVNKAFTNTLGYTEKDIYAIPYIQFVHPDDKAATTIIAEKLFKGSIIESFINRYQAKNGSYKFIEWNATPSGDSFYCVGRDITTRILTDEALKESSILMLQAQKMSHMGNWQWDLTSDAVTWSEELFNIFGLDKTNFNPSFVGYLNLVHEEDKDRVKRLLQVAIEKKEQIDFEERIIRPNGEIRHLKSWGLVTLDEFGQPVKMFGACLDITENKLAEIKNKLAEESIKKERNLLKTLIDHLPNSIYVKDIKGRKIMANPVDLSFAGVSSEADMIGKKDTEIFNEEAGNSFYNDDLRVLQNGERIINKEEVFINNKGFTQWLLTSKVPLYDEQKNISGLLGIGTNITQLKAAEDKLRESENRLQSVLNNAPFSIWIKDLNRKYLMANYSYQNIMKLQELDLLGKTDDEILPADIAAISVETDNEVIDFQTPVTYEQTLCIQGVSYDLNIIKFVIPDEEGKPTAICGMATDITERKKDEARITESENKLSAYFNSSSDSIVLISNEYTILTFNKVYERFVKHLFDIQVTIGDDIRKYIHSTSLIDFHKDIQAALNGSIVQKEYQLPFEKNNGWVNFSVVPIQDKLKNVIGVALTWVDVDARKKAEEDIRNSEEKFRSLIHNISDIITLVDENGLILYESSSIQQVLGYTEYELIGTNVFDMLHPDDIVKTANEFKSLVKEHGYSPIVEFKYRSKSGKYLYMEAQGNNQLKNPAIKAIIISSRDVTARKQADEAIKEERNQLRTLINNLPDAIYIKDIKGRKIITNPVDMEIMGVKDEYEIIGKTDIEIFKDANGREGYWHDMQILHSGIPILNQEDVFINRKTGKPGYLLTSKLPLYNTSGEIIGLLGIGRDITERKIAENELRISNERYEYATKATSDAIWDWDIQTGNLYCGENFTILFGYDTTDSAKNIAIWLKNIHPEDAEGVINKIKALIKSKENSWTDEYRFRKTDRSYAYVQNKGIVIRDPEGKAVRMIGALQDVTDKKKSEEERKQLITELLKNNNELQQFSYITSHNLRAPLTNLISFVNLLDIEKITDDRSKKLISGFKNSTYQLNETLNDLIDILIIKKNTTHEYVEVNLTNTFASVTNSIKSLIKASKGSINANFSAANIVLFNKQYMESIFLNLITNAIKYAQPGRALILNISTHIHNGHIQLIFADNGSGLNMDKVKNKIFGLHQKFHRHPDSKGIGLYLVHAQITSLGGKIEIDSEENKGTTFTITFKQTEA</sequence>
<evidence type="ECO:0000256" key="4">
    <source>
        <dbReference type="ARBA" id="ARBA00022679"/>
    </source>
</evidence>
<evidence type="ECO:0000259" key="10">
    <source>
        <dbReference type="PROSITE" id="PS50113"/>
    </source>
</evidence>
<keyword evidence="3 6" id="KW-0597">Phosphoprotein</keyword>
<evidence type="ECO:0000256" key="3">
    <source>
        <dbReference type="ARBA" id="ARBA00022553"/>
    </source>
</evidence>
<dbReference type="Pfam" id="PF02518">
    <property type="entry name" value="HATPase_c"/>
    <property type="match status" value="1"/>
</dbReference>
<feature type="domain" description="PAS" evidence="9">
    <location>
        <begin position="892"/>
        <end position="932"/>
    </location>
</feature>
<comment type="catalytic activity">
    <reaction evidence="1">
        <text>ATP + protein L-histidine = ADP + protein N-phospho-L-histidine.</text>
        <dbReference type="EC" id="2.7.13.3"/>
    </reaction>
</comment>
<feature type="modified residue" description="4-aspartylphosphate" evidence="6">
    <location>
        <position position="56"/>
    </location>
</feature>
<dbReference type="CDD" id="cd00156">
    <property type="entry name" value="REC"/>
    <property type="match status" value="1"/>
</dbReference>
<dbReference type="InterPro" id="IPR001789">
    <property type="entry name" value="Sig_transdc_resp-reg_receiver"/>
</dbReference>
<keyword evidence="12" id="KW-1185">Reference proteome</keyword>
<feature type="domain" description="PAC" evidence="10">
    <location>
        <begin position="967"/>
        <end position="1020"/>
    </location>
</feature>